<gene>
    <name evidence="1" type="ORF">SCHCODRAFT_236595</name>
</gene>
<organism evidence="2">
    <name type="scientific">Schizophyllum commune (strain H4-8 / FGSC 9210)</name>
    <name type="common">Split gill fungus</name>
    <dbReference type="NCBI Taxonomy" id="578458"/>
    <lineage>
        <taxon>Eukaryota</taxon>
        <taxon>Fungi</taxon>
        <taxon>Dikarya</taxon>
        <taxon>Basidiomycota</taxon>
        <taxon>Agaricomycotina</taxon>
        <taxon>Agaricomycetes</taxon>
        <taxon>Agaricomycetidae</taxon>
        <taxon>Agaricales</taxon>
        <taxon>Schizophyllaceae</taxon>
        <taxon>Schizophyllum</taxon>
    </lineage>
</organism>
<name>D8QC26_SCHCM</name>
<dbReference type="VEuPathDB" id="FungiDB:SCHCODRAFT_02549446"/>
<reference evidence="1 2" key="1">
    <citation type="journal article" date="2010" name="Nat. Biotechnol.">
        <title>Genome sequence of the model mushroom Schizophyllum commune.</title>
        <authorList>
            <person name="Ohm R.A."/>
            <person name="de Jong J.F."/>
            <person name="Lugones L.G."/>
            <person name="Aerts A."/>
            <person name="Kothe E."/>
            <person name="Stajich J.E."/>
            <person name="de Vries R.P."/>
            <person name="Record E."/>
            <person name="Levasseur A."/>
            <person name="Baker S.E."/>
            <person name="Bartholomew K.A."/>
            <person name="Coutinho P.M."/>
            <person name="Erdmann S."/>
            <person name="Fowler T.J."/>
            <person name="Gathman A.C."/>
            <person name="Lombard V."/>
            <person name="Henrissat B."/>
            <person name="Knabe N."/>
            <person name="Kuees U."/>
            <person name="Lilly W.W."/>
            <person name="Lindquist E."/>
            <person name="Lucas S."/>
            <person name="Magnuson J.K."/>
            <person name="Piumi F."/>
            <person name="Raudaskoski M."/>
            <person name="Salamov A."/>
            <person name="Schmutz J."/>
            <person name="Schwarze F.W.M.R."/>
            <person name="vanKuyk P.A."/>
            <person name="Horton J.S."/>
            <person name="Grigoriev I.V."/>
            <person name="Woesten H.A.B."/>
        </authorList>
    </citation>
    <scope>NUCLEOTIDE SEQUENCE [LARGE SCALE GENOMIC DNA]</scope>
    <source>
        <strain evidence="2">H4-8 / FGSC 9210</strain>
    </source>
</reference>
<dbReference type="AlphaFoldDB" id="D8QC26"/>
<keyword evidence="2" id="KW-1185">Reference proteome</keyword>
<evidence type="ECO:0000313" key="2">
    <source>
        <dbReference type="Proteomes" id="UP000007431"/>
    </source>
</evidence>
<dbReference type="KEGG" id="scm:SCHCO_02549446"/>
<dbReference type="GeneID" id="9594107"/>
<dbReference type="InParanoid" id="D8QC26"/>
<dbReference type="RefSeq" id="XP_003029357.1">
    <property type="nucleotide sequence ID" value="XM_003029311.1"/>
</dbReference>
<accession>D8QC26</accession>
<sequence length="179" mass="19927">MRTLTFAGEDILNGSLIHDGGSDADYTIHINTNYGRIRKETTLVTSALSASINWPERCLSIGAETHPISDVECKVYVGGRLTTTRAWKWEKQEYELDYADGAWTAKDLSSSSTKTVIAYFRSSRSHFFRKNEPARFVLERDVPPAELAFLLVALLYSEIRRLDVAQSGRSASEIGGAGF</sequence>
<dbReference type="Proteomes" id="UP000007431">
    <property type="component" value="Unassembled WGS sequence"/>
</dbReference>
<dbReference type="OrthoDB" id="2989558at2759"/>
<proteinExistence type="predicted"/>
<dbReference type="EMBL" id="GL377309">
    <property type="protein sequence ID" value="EFI94454.1"/>
    <property type="molecule type" value="Genomic_DNA"/>
</dbReference>
<evidence type="ECO:0000313" key="1">
    <source>
        <dbReference type="EMBL" id="EFI94454.1"/>
    </source>
</evidence>
<protein>
    <submittedName>
        <fullName evidence="1">Uncharacterized protein</fullName>
    </submittedName>
</protein>
<dbReference type="HOGENOM" id="CLU_101060_2_0_1"/>